<dbReference type="SUPFAM" id="SSF103473">
    <property type="entry name" value="MFS general substrate transporter"/>
    <property type="match status" value="1"/>
</dbReference>
<proteinExistence type="predicted"/>
<dbReference type="EMBL" id="NXLV01000001">
    <property type="protein sequence ID" value="RDU72059.1"/>
    <property type="molecule type" value="Genomic_DNA"/>
</dbReference>
<dbReference type="InterPro" id="IPR036259">
    <property type="entry name" value="MFS_trans_sf"/>
</dbReference>
<evidence type="ECO:0000256" key="1">
    <source>
        <dbReference type="SAM" id="Phobius"/>
    </source>
</evidence>
<organism evidence="2 3">
    <name type="scientific">Helicobacter brantae</name>
    <dbReference type="NCBI Taxonomy" id="375927"/>
    <lineage>
        <taxon>Bacteria</taxon>
        <taxon>Pseudomonadati</taxon>
        <taxon>Campylobacterota</taxon>
        <taxon>Epsilonproteobacteria</taxon>
        <taxon>Campylobacterales</taxon>
        <taxon>Helicobacteraceae</taxon>
        <taxon>Helicobacter</taxon>
    </lineage>
</organism>
<name>A0A3D8J3K9_9HELI</name>
<comment type="caution">
    <text evidence="2">The sequence shown here is derived from an EMBL/GenBank/DDBJ whole genome shotgun (WGS) entry which is preliminary data.</text>
</comment>
<protein>
    <recommendedName>
        <fullName evidence="4">Arginine biosynthesis protein ArgJ</fullName>
    </recommendedName>
</protein>
<evidence type="ECO:0000313" key="3">
    <source>
        <dbReference type="Proteomes" id="UP000257045"/>
    </source>
</evidence>
<gene>
    <name evidence="2" type="ORF">CQA58_00165</name>
</gene>
<feature type="transmembrane region" description="Helical" evidence="1">
    <location>
        <begin position="21"/>
        <end position="45"/>
    </location>
</feature>
<evidence type="ECO:0000313" key="2">
    <source>
        <dbReference type="EMBL" id="RDU72059.1"/>
    </source>
</evidence>
<dbReference type="Proteomes" id="UP000257045">
    <property type="component" value="Unassembled WGS sequence"/>
</dbReference>
<keyword evidence="3" id="KW-1185">Reference proteome</keyword>
<sequence>MESKQTQKDLNSVTKEPKYGRVVSAVSGLSLGISMVVAVLLGVGIGMWLKSLTGQTWTLWLGVFWGVGGAIYNLYLAYKRQQKEMNELQNDPKYREYQDIEKTLS</sequence>
<keyword evidence="1" id="KW-1133">Transmembrane helix</keyword>
<dbReference type="OrthoDB" id="5329702at2"/>
<accession>A0A3D8J3K9</accession>
<reference evidence="2 3" key="1">
    <citation type="submission" date="2018-04" db="EMBL/GenBank/DDBJ databases">
        <title>Novel Campyloabacter and Helicobacter Species and Strains.</title>
        <authorList>
            <person name="Mannion A.J."/>
            <person name="Shen Z."/>
            <person name="Fox J.G."/>
        </authorList>
    </citation>
    <scope>NUCLEOTIDE SEQUENCE [LARGE SCALE GENOMIC DNA]</scope>
    <source>
        <strain evidence="2 3">MIT 04-9366</strain>
    </source>
</reference>
<dbReference type="Pfam" id="PF09527">
    <property type="entry name" value="ATPase_gene1"/>
    <property type="match status" value="1"/>
</dbReference>
<keyword evidence="1" id="KW-0472">Membrane</keyword>
<dbReference type="RefSeq" id="WP_115568689.1">
    <property type="nucleotide sequence ID" value="NZ_NXLV01000001.1"/>
</dbReference>
<feature type="transmembrane region" description="Helical" evidence="1">
    <location>
        <begin position="57"/>
        <end position="78"/>
    </location>
</feature>
<evidence type="ECO:0008006" key="4">
    <source>
        <dbReference type="Google" id="ProtNLM"/>
    </source>
</evidence>
<dbReference type="AlphaFoldDB" id="A0A3D8J3K9"/>
<dbReference type="InterPro" id="IPR032820">
    <property type="entry name" value="ATPase_put"/>
</dbReference>
<keyword evidence="1" id="KW-0812">Transmembrane</keyword>